<dbReference type="Pfam" id="PF00560">
    <property type="entry name" value="LRR_1"/>
    <property type="match status" value="4"/>
</dbReference>
<protein>
    <submittedName>
        <fullName evidence="4">Uncharacterized protein</fullName>
    </submittedName>
</protein>
<dbReference type="OrthoDB" id="676979at2759"/>
<dbReference type="InterPro" id="IPR050647">
    <property type="entry name" value="Plant_LRR-RLKs"/>
</dbReference>
<dbReference type="FunFam" id="3.80.10.10:FF:000383">
    <property type="entry name" value="Leucine-rich repeat receptor protein kinase EMS1"/>
    <property type="match status" value="1"/>
</dbReference>
<dbReference type="GO" id="GO:0033612">
    <property type="term" value="F:receptor serine/threonine kinase binding"/>
    <property type="evidence" value="ECO:0007669"/>
    <property type="project" value="TreeGrafter"/>
</dbReference>
<dbReference type="Gene3D" id="3.80.10.10">
    <property type="entry name" value="Ribonuclease Inhibitor"/>
    <property type="match status" value="3"/>
</dbReference>
<dbReference type="SUPFAM" id="SSF56112">
    <property type="entry name" value="Protein kinase-like (PK-like)"/>
    <property type="match status" value="1"/>
</dbReference>
<dbReference type="AlphaFoldDB" id="A0A834GUY2"/>
<dbReference type="InterPro" id="IPR011009">
    <property type="entry name" value="Kinase-like_dom_sf"/>
</dbReference>
<evidence type="ECO:0000256" key="3">
    <source>
        <dbReference type="ARBA" id="ARBA00023180"/>
    </source>
</evidence>
<dbReference type="Gene3D" id="1.10.510.10">
    <property type="entry name" value="Transferase(Phosphotransferase) domain 1"/>
    <property type="match status" value="1"/>
</dbReference>
<dbReference type="PANTHER" id="PTHR48056:SF34">
    <property type="entry name" value="LRR RECEPTOR-LIKE SERINE_THREONINE-PROTEIN KINASE ERL1"/>
    <property type="match status" value="1"/>
</dbReference>
<dbReference type="EMBL" id="WJXA01000005">
    <property type="protein sequence ID" value="KAF7142864.1"/>
    <property type="molecule type" value="Genomic_DNA"/>
</dbReference>
<evidence type="ECO:0000256" key="2">
    <source>
        <dbReference type="ARBA" id="ARBA00022737"/>
    </source>
</evidence>
<keyword evidence="2" id="KW-0677">Repeat</keyword>
<dbReference type="SUPFAM" id="SSF52058">
    <property type="entry name" value="L domain-like"/>
    <property type="match status" value="2"/>
</dbReference>
<reference evidence="4" key="1">
    <citation type="submission" date="2019-11" db="EMBL/GenBank/DDBJ databases">
        <authorList>
            <person name="Liu Y."/>
            <person name="Hou J."/>
            <person name="Li T.-Q."/>
            <person name="Guan C.-H."/>
            <person name="Wu X."/>
            <person name="Wu H.-Z."/>
            <person name="Ling F."/>
            <person name="Zhang R."/>
            <person name="Shi X.-G."/>
            <person name="Ren J.-P."/>
            <person name="Chen E.-F."/>
            <person name="Sun J.-M."/>
        </authorList>
    </citation>
    <scope>NUCLEOTIDE SEQUENCE</scope>
    <source>
        <strain evidence="4">Adult_tree_wgs_1</strain>
        <tissue evidence="4">Leaves</tissue>
    </source>
</reference>
<comment type="caution">
    <text evidence="4">The sequence shown here is derived from an EMBL/GenBank/DDBJ whole genome shotgun (WGS) entry which is preliminary data.</text>
</comment>
<accession>A0A834GUY2</accession>
<keyword evidence="3" id="KW-0325">Glycoprotein</keyword>
<organism evidence="4 5">
    <name type="scientific">Rhododendron simsii</name>
    <name type="common">Sims's rhododendron</name>
    <dbReference type="NCBI Taxonomy" id="118357"/>
    <lineage>
        <taxon>Eukaryota</taxon>
        <taxon>Viridiplantae</taxon>
        <taxon>Streptophyta</taxon>
        <taxon>Embryophyta</taxon>
        <taxon>Tracheophyta</taxon>
        <taxon>Spermatophyta</taxon>
        <taxon>Magnoliopsida</taxon>
        <taxon>eudicotyledons</taxon>
        <taxon>Gunneridae</taxon>
        <taxon>Pentapetalae</taxon>
        <taxon>asterids</taxon>
        <taxon>Ericales</taxon>
        <taxon>Ericaceae</taxon>
        <taxon>Ericoideae</taxon>
        <taxon>Rhodoreae</taxon>
        <taxon>Rhododendron</taxon>
    </lineage>
</organism>
<sequence length="504" mass="55528">MSPFLGNLSFLRSLYLQENRFQGKIPLELSRLFRLQLLNFSSNSLQGEIPTNLSNSLGIIFLPYNDLVGKIPASFGSLSKLIDLRLFSNNLIRGIPPSLGNLSLLQKVDLGMNSFTGTIPHSIGYLGNLKAFGIGANKLTGTVPPPLYNISTLTQLIIGYNQLTGNLPQDIGLSLPNLREIMTADNQFWGPFPVSFCNASRMELLSVATNNLSGPVPFDLGRKLKDLRELHLDLNNLGSGDDSDLRFINSLTNCTKLQLLSFTEIGFGGVLPASIANLSSRLNMLAAGLNQLVGNIPAGISTLVNLAALGLEENLFSGVIPFEIGKLRNLELVRCSENELSGPIPESIGNLTRIFQLGLEYGIGRRTSTKGDVYSYGILLLEMMIGKRPTNELFTIRQSLHEFCKVALPERVMEIVDSRMLLEEPTEAENDAQKERVRRDKIRECLVSLVRIAIACSAESPSERMNIKDVIIRLMKIKEVFLGVGIHGRRQIRMQLTGEGTSQE</sequence>
<name>A0A834GUY2_RHOSS</name>
<dbReference type="InterPro" id="IPR032675">
    <property type="entry name" value="LRR_dom_sf"/>
</dbReference>
<gene>
    <name evidence="4" type="ORF">RHSIM_Rhsim05G0207900</name>
</gene>
<keyword evidence="5" id="KW-1185">Reference proteome</keyword>
<dbReference type="InterPro" id="IPR001611">
    <property type="entry name" value="Leu-rich_rpt"/>
</dbReference>
<proteinExistence type="predicted"/>
<evidence type="ECO:0000256" key="1">
    <source>
        <dbReference type="ARBA" id="ARBA00022614"/>
    </source>
</evidence>
<dbReference type="Proteomes" id="UP000626092">
    <property type="component" value="Unassembled WGS sequence"/>
</dbReference>
<evidence type="ECO:0000313" key="5">
    <source>
        <dbReference type="Proteomes" id="UP000626092"/>
    </source>
</evidence>
<keyword evidence="1" id="KW-0433">Leucine-rich repeat</keyword>
<dbReference type="PANTHER" id="PTHR48056">
    <property type="entry name" value="LRR RECEPTOR-LIKE SERINE/THREONINE-PROTEIN KINASE-RELATED"/>
    <property type="match status" value="1"/>
</dbReference>
<evidence type="ECO:0000313" key="4">
    <source>
        <dbReference type="EMBL" id="KAF7142864.1"/>
    </source>
</evidence>